<protein>
    <submittedName>
        <fullName evidence="1">Uncharacterized protein</fullName>
    </submittedName>
</protein>
<evidence type="ECO:0000313" key="1">
    <source>
        <dbReference type="EMBL" id="AIG26755.1"/>
    </source>
</evidence>
<proteinExistence type="predicted"/>
<dbReference type="RefSeq" id="WP_003337687.1">
    <property type="nucleotide sequence ID" value="NZ_CP007806.1"/>
</dbReference>
<name>A0A075RB86_BRELA</name>
<evidence type="ECO:0000313" key="2">
    <source>
        <dbReference type="Proteomes" id="UP000005850"/>
    </source>
</evidence>
<dbReference type="HOGENOM" id="CLU_3164002_0_0_9"/>
<gene>
    <name evidence="1" type="ORF">BRLA_c024350</name>
</gene>
<dbReference type="AlphaFoldDB" id="A0A075RB86"/>
<accession>A0A075RB86</accession>
<keyword evidence="2" id="KW-1185">Reference proteome</keyword>
<dbReference type="STRING" id="1042163.BRLA_c024350"/>
<reference evidence="1 2" key="1">
    <citation type="journal article" date="2011" name="J. Bacteriol.">
        <title>Genome sequence of Brevibacillus laterosporus LMG 15441, a pathogen of invertebrates.</title>
        <authorList>
            <person name="Djukic M."/>
            <person name="Poehlein A."/>
            <person name="Thurmer A."/>
            <person name="Daniel R."/>
        </authorList>
    </citation>
    <scope>NUCLEOTIDE SEQUENCE [LARGE SCALE GENOMIC DNA]</scope>
    <source>
        <strain evidence="1 2">LMG 15441</strain>
    </source>
</reference>
<dbReference type="Proteomes" id="UP000005850">
    <property type="component" value="Chromosome"/>
</dbReference>
<organism evidence="1 2">
    <name type="scientific">Brevibacillus laterosporus LMG 15441</name>
    <dbReference type="NCBI Taxonomy" id="1042163"/>
    <lineage>
        <taxon>Bacteria</taxon>
        <taxon>Bacillati</taxon>
        <taxon>Bacillota</taxon>
        <taxon>Bacilli</taxon>
        <taxon>Bacillales</taxon>
        <taxon>Paenibacillaceae</taxon>
        <taxon>Brevibacillus</taxon>
    </lineage>
</organism>
<dbReference type="KEGG" id="blr:BRLA_c024350"/>
<sequence length="47" mass="5348">MSGAVQAWFVVEMSSQTHDFVNNGRSLSIFQSTNKTEQFPLTRTMHT</sequence>
<dbReference type="EMBL" id="CP007806">
    <property type="protein sequence ID" value="AIG26755.1"/>
    <property type="molecule type" value="Genomic_DNA"/>
</dbReference>